<evidence type="ECO:0000313" key="3">
    <source>
        <dbReference type="Proteomes" id="UP000008370"/>
    </source>
</evidence>
<dbReference type="GeneID" id="18916215"/>
<feature type="compositionally biased region" description="Polar residues" evidence="1">
    <location>
        <begin position="91"/>
        <end position="103"/>
    </location>
</feature>
<dbReference type="KEGG" id="pco:PHACADRAFT_255074"/>
<dbReference type="EMBL" id="JH930471">
    <property type="protein sequence ID" value="EKM57359.1"/>
    <property type="molecule type" value="Genomic_DNA"/>
</dbReference>
<protein>
    <submittedName>
        <fullName evidence="2">Uncharacterized protein</fullName>
    </submittedName>
</protein>
<dbReference type="Proteomes" id="UP000008370">
    <property type="component" value="Unassembled WGS sequence"/>
</dbReference>
<dbReference type="InParanoid" id="K5WE91"/>
<sequence>MEKDARPQTVDISESRTASLLPLGSSVSHIAVYGDPFSDAAPSAPSKSSTPPIPRLPSHILEGRAALEKYSRVGRTIRRAQRLEAQRKEQMANQQEARQSGTRYATDGGVRLAGGRDSSGTMKTVPDAHSMHSSSTMPPPYAEYD</sequence>
<organism evidence="2 3">
    <name type="scientific">Phanerochaete carnosa (strain HHB-10118-sp)</name>
    <name type="common">White-rot fungus</name>
    <name type="synonym">Peniophora carnosa</name>
    <dbReference type="NCBI Taxonomy" id="650164"/>
    <lineage>
        <taxon>Eukaryota</taxon>
        <taxon>Fungi</taxon>
        <taxon>Dikarya</taxon>
        <taxon>Basidiomycota</taxon>
        <taxon>Agaricomycotina</taxon>
        <taxon>Agaricomycetes</taxon>
        <taxon>Polyporales</taxon>
        <taxon>Phanerochaetaceae</taxon>
        <taxon>Phanerochaete</taxon>
    </lineage>
</organism>
<feature type="region of interest" description="Disordered" evidence="1">
    <location>
        <begin position="87"/>
        <end position="145"/>
    </location>
</feature>
<feature type="compositionally biased region" description="Low complexity" evidence="1">
    <location>
        <begin position="36"/>
        <end position="50"/>
    </location>
</feature>
<dbReference type="HOGENOM" id="CLU_1787503_0_0_1"/>
<gene>
    <name evidence="2" type="ORF">PHACADRAFT_255074</name>
</gene>
<feature type="region of interest" description="Disordered" evidence="1">
    <location>
        <begin position="35"/>
        <end position="60"/>
    </location>
</feature>
<reference evidence="2 3" key="1">
    <citation type="journal article" date="2012" name="BMC Genomics">
        <title>Comparative genomics of the white-rot fungi, Phanerochaete carnosa and P. chrysosporium, to elucidate the genetic basis of the distinct wood types they colonize.</title>
        <authorList>
            <person name="Suzuki H."/>
            <person name="MacDonald J."/>
            <person name="Syed K."/>
            <person name="Salamov A."/>
            <person name="Hori C."/>
            <person name="Aerts A."/>
            <person name="Henrissat B."/>
            <person name="Wiebenga A."/>
            <person name="vanKuyk P.A."/>
            <person name="Barry K."/>
            <person name="Lindquist E."/>
            <person name="LaButti K."/>
            <person name="Lapidus A."/>
            <person name="Lucas S."/>
            <person name="Coutinho P."/>
            <person name="Gong Y."/>
            <person name="Samejima M."/>
            <person name="Mahadevan R."/>
            <person name="Abou-Zaid M."/>
            <person name="de Vries R.P."/>
            <person name="Igarashi K."/>
            <person name="Yadav J.S."/>
            <person name="Grigoriev I.V."/>
            <person name="Master E.R."/>
        </authorList>
    </citation>
    <scope>NUCLEOTIDE SEQUENCE [LARGE SCALE GENOMIC DNA]</scope>
    <source>
        <strain evidence="2 3">HHB-10118-sp</strain>
    </source>
</reference>
<dbReference type="AlphaFoldDB" id="K5WE91"/>
<keyword evidence="3" id="KW-1185">Reference proteome</keyword>
<accession>K5WE91</accession>
<dbReference type="RefSeq" id="XP_007395170.1">
    <property type="nucleotide sequence ID" value="XM_007395108.1"/>
</dbReference>
<evidence type="ECO:0000313" key="2">
    <source>
        <dbReference type="EMBL" id="EKM57359.1"/>
    </source>
</evidence>
<proteinExistence type="predicted"/>
<name>K5WE91_PHACS</name>
<evidence type="ECO:0000256" key="1">
    <source>
        <dbReference type="SAM" id="MobiDB-lite"/>
    </source>
</evidence>